<evidence type="ECO:0000256" key="7">
    <source>
        <dbReference type="ARBA" id="ARBA00022801"/>
    </source>
</evidence>
<feature type="domain" description="HD/PDEase" evidence="8">
    <location>
        <begin position="30"/>
        <end position="147"/>
    </location>
</feature>
<evidence type="ECO:0000256" key="6">
    <source>
        <dbReference type="ARBA" id="ARBA00022723"/>
    </source>
</evidence>
<reference evidence="9 10" key="1">
    <citation type="journal article" date="2016" name="Nat. Commun.">
        <title>Thousands of microbial genomes shed light on interconnected biogeochemical processes in an aquifer system.</title>
        <authorList>
            <person name="Anantharaman K."/>
            <person name="Brown C.T."/>
            <person name="Hug L.A."/>
            <person name="Sharon I."/>
            <person name="Castelle C.J."/>
            <person name="Probst A.J."/>
            <person name="Thomas B.C."/>
            <person name="Singh A."/>
            <person name="Wilkins M.J."/>
            <person name="Karaoz U."/>
            <person name="Brodie E.L."/>
            <person name="Williams K.H."/>
            <person name="Hubbard S.S."/>
            <person name="Banfield J.F."/>
        </authorList>
    </citation>
    <scope>NUCLEOTIDE SEQUENCE [LARGE SCALE GENOMIC DNA]</scope>
</reference>
<dbReference type="EMBL" id="MFLC01000025">
    <property type="protein sequence ID" value="OGG54996.1"/>
    <property type="molecule type" value="Genomic_DNA"/>
</dbReference>
<dbReference type="InterPro" id="IPR006674">
    <property type="entry name" value="HD_domain"/>
</dbReference>
<comment type="caution">
    <text evidence="9">The sequence shown here is derived from an EMBL/GenBank/DDBJ whole genome shotgun (WGS) entry which is preliminary data.</text>
</comment>
<evidence type="ECO:0000259" key="8">
    <source>
        <dbReference type="SMART" id="SM00471"/>
    </source>
</evidence>
<accession>A0A1F6D0P1</accession>
<dbReference type="AlphaFoldDB" id="A0A1F6D0P1"/>
<dbReference type="GO" id="GO:0002953">
    <property type="term" value="F:5'-deoxynucleotidase activity"/>
    <property type="evidence" value="ECO:0007669"/>
    <property type="project" value="UniProtKB-EC"/>
</dbReference>
<evidence type="ECO:0000313" key="9">
    <source>
        <dbReference type="EMBL" id="OGG54996.1"/>
    </source>
</evidence>
<comment type="cofactor">
    <cofactor evidence="2">
        <name>Mn(2+)</name>
        <dbReference type="ChEBI" id="CHEBI:29035"/>
    </cofactor>
</comment>
<dbReference type="Proteomes" id="UP000177659">
    <property type="component" value="Unassembled WGS sequence"/>
</dbReference>
<comment type="subunit">
    <text evidence="4">Homodimer.</text>
</comment>
<dbReference type="InterPro" id="IPR003607">
    <property type="entry name" value="HD/PDEase_dom"/>
</dbReference>
<dbReference type="PANTHER" id="PTHR11845">
    <property type="entry name" value="5'-DEOXYNUCLEOTIDASE HDDC2"/>
    <property type="match status" value="1"/>
</dbReference>
<dbReference type="EC" id="3.1.3.89" evidence="5"/>
<evidence type="ECO:0000256" key="1">
    <source>
        <dbReference type="ARBA" id="ARBA00001638"/>
    </source>
</evidence>
<dbReference type="PANTHER" id="PTHR11845:SF13">
    <property type="entry name" value="5'-DEOXYNUCLEOTIDASE HDDC2"/>
    <property type="match status" value="1"/>
</dbReference>
<comment type="catalytic activity">
    <reaction evidence="1">
        <text>a 2'-deoxyribonucleoside 5'-phosphate + H2O = a 2'-deoxyribonucleoside + phosphate</text>
        <dbReference type="Rhea" id="RHEA:36167"/>
        <dbReference type="ChEBI" id="CHEBI:15377"/>
        <dbReference type="ChEBI" id="CHEBI:18274"/>
        <dbReference type="ChEBI" id="CHEBI:43474"/>
        <dbReference type="ChEBI" id="CHEBI:65317"/>
        <dbReference type="EC" id="3.1.3.89"/>
    </reaction>
</comment>
<evidence type="ECO:0000256" key="4">
    <source>
        <dbReference type="ARBA" id="ARBA00011738"/>
    </source>
</evidence>
<sequence length="199" mass="23361">MDFTRIVDFIRLINAFRTIKRTVSISGPTDKENDAEHSYQVAMLAWYIASANDLGLDIDLVIKYGLVHDFVEVYAGDSSFYRSESESKVKKDKEHEAAATLKETLPEFADLHEFIERYEKREDEESRFVYALDKVVPIINIYLNGGHDWREHKVTLERLIENKTDKVAYSRYIEPYFNDLLKILEKNRDMFHVEQVTKA</sequence>
<organism evidence="9 10">
    <name type="scientific">Candidatus Kaiserbacteria bacterium RIFCSPHIGHO2_02_FULL_49_11</name>
    <dbReference type="NCBI Taxonomy" id="1798489"/>
    <lineage>
        <taxon>Bacteria</taxon>
        <taxon>Candidatus Kaiseribacteriota</taxon>
    </lineage>
</organism>
<dbReference type="Gene3D" id="1.10.3210.10">
    <property type="entry name" value="Hypothetical protein af1432"/>
    <property type="match status" value="1"/>
</dbReference>
<evidence type="ECO:0000313" key="10">
    <source>
        <dbReference type="Proteomes" id="UP000177659"/>
    </source>
</evidence>
<evidence type="ECO:0000256" key="5">
    <source>
        <dbReference type="ARBA" id="ARBA00012964"/>
    </source>
</evidence>
<dbReference type="SUPFAM" id="SSF109604">
    <property type="entry name" value="HD-domain/PDEase-like"/>
    <property type="match status" value="1"/>
</dbReference>
<name>A0A1F6D0P1_9BACT</name>
<evidence type="ECO:0000256" key="2">
    <source>
        <dbReference type="ARBA" id="ARBA00001936"/>
    </source>
</evidence>
<dbReference type="SMART" id="SM00471">
    <property type="entry name" value="HDc"/>
    <property type="match status" value="1"/>
</dbReference>
<dbReference type="GO" id="GO:0046872">
    <property type="term" value="F:metal ion binding"/>
    <property type="evidence" value="ECO:0007669"/>
    <property type="project" value="UniProtKB-KW"/>
</dbReference>
<proteinExistence type="predicted"/>
<gene>
    <name evidence="9" type="ORF">A3D62_03055</name>
</gene>
<dbReference type="Pfam" id="PF13023">
    <property type="entry name" value="HD_3"/>
    <property type="match status" value="1"/>
</dbReference>
<protein>
    <recommendedName>
        <fullName evidence="5">5'-deoxynucleotidase</fullName>
        <ecNumber evidence="5">3.1.3.89</ecNumber>
    </recommendedName>
</protein>
<comment type="cofactor">
    <cofactor evidence="3">
        <name>Co(2+)</name>
        <dbReference type="ChEBI" id="CHEBI:48828"/>
    </cofactor>
</comment>
<dbReference type="InterPro" id="IPR039356">
    <property type="entry name" value="YfbR/HDDC2"/>
</dbReference>
<keyword evidence="7" id="KW-0378">Hydrolase</keyword>
<dbReference type="GO" id="GO:0005737">
    <property type="term" value="C:cytoplasm"/>
    <property type="evidence" value="ECO:0007669"/>
    <property type="project" value="TreeGrafter"/>
</dbReference>
<keyword evidence="6" id="KW-0479">Metal-binding</keyword>
<evidence type="ECO:0000256" key="3">
    <source>
        <dbReference type="ARBA" id="ARBA00001941"/>
    </source>
</evidence>